<reference evidence="2 3" key="1">
    <citation type="submission" date="2019-09" db="EMBL/GenBank/DDBJ databases">
        <title>Genome sequence of Roseospira marina, one of the more divergent members of the non-sulfur purple photosynthetic bacterial family, the Rhodospirillaceae.</title>
        <authorList>
            <person name="Meyer T."/>
            <person name="Kyndt J."/>
        </authorList>
    </citation>
    <scope>NUCLEOTIDE SEQUENCE [LARGE SCALE GENOMIC DNA]</scope>
    <source>
        <strain evidence="2 3">DSM 15113</strain>
    </source>
</reference>
<sequence>MAATLHDLSTLPNWPRLLSEQQAAAYCGVTGETFRRHIPVAPRRLGRRVLYDRRDIDRWLDGADENGGPIPEPADLGSLFA</sequence>
<dbReference type="SUPFAM" id="SSF46955">
    <property type="entry name" value="Putative DNA-binding domain"/>
    <property type="match status" value="1"/>
</dbReference>
<dbReference type="RefSeq" id="WP_150061416.1">
    <property type="nucleotide sequence ID" value="NZ_JACHII010000006.1"/>
</dbReference>
<dbReference type="EMBL" id="VWPJ01000004">
    <property type="protein sequence ID" value="KAA5606347.1"/>
    <property type="molecule type" value="Genomic_DNA"/>
</dbReference>
<protein>
    <submittedName>
        <fullName evidence="2">Helix-turn-helix domain-containing protein</fullName>
    </submittedName>
</protein>
<proteinExistence type="predicted"/>
<evidence type="ECO:0000313" key="3">
    <source>
        <dbReference type="Proteomes" id="UP000324065"/>
    </source>
</evidence>
<dbReference type="OrthoDB" id="7307400at2"/>
<name>A0A5M6IEF6_9PROT</name>
<feature type="region of interest" description="Disordered" evidence="1">
    <location>
        <begin position="62"/>
        <end position="81"/>
    </location>
</feature>
<dbReference type="InterPro" id="IPR009061">
    <property type="entry name" value="DNA-bd_dom_put_sf"/>
</dbReference>
<dbReference type="AlphaFoldDB" id="A0A5M6IEF6"/>
<keyword evidence="3" id="KW-1185">Reference proteome</keyword>
<accession>A0A5M6IEF6</accession>
<dbReference type="Proteomes" id="UP000324065">
    <property type="component" value="Unassembled WGS sequence"/>
</dbReference>
<evidence type="ECO:0000313" key="2">
    <source>
        <dbReference type="EMBL" id="KAA5606347.1"/>
    </source>
</evidence>
<comment type="caution">
    <text evidence="2">The sequence shown here is derived from an EMBL/GenBank/DDBJ whole genome shotgun (WGS) entry which is preliminary data.</text>
</comment>
<gene>
    <name evidence="2" type="ORF">F1188_05555</name>
</gene>
<evidence type="ECO:0000256" key="1">
    <source>
        <dbReference type="SAM" id="MobiDB-lite"/>
    </source>
</evidence>
<organism evidence="2 3">
    <name type="scientific">Roseospira marina</name>
    <dbReference type="NCBI Taxonomy" id="140057"/>
    <lineage>
        <taxon>Bacteria</taxon>
        <taxon>Pseudomonadati</taxon>
        <taxon>Pseudomonadota</taxon>
        <taxon>Alphaproteobacteria</taxon>
        <taxon>Rhodospirillales</taxon>
        <taxon>Rhodospirillaceae</taxon>
        <taxon>Roseospira</taxon>
    </lineage>
</organism>